<organism evidence="2 3">
    <name type="scientific">Knufia peltigerae</name>
    <dbReference type="NCBI Taxonomy" id="1002370"/>
    <lineage>
        <taxon>Eukaryota</taxon>
        <taxon>Fungi</taxon>
        <taxon>Dikarya</taxon>
        <taxon>Ascomycota</taxon>
        <taxon>Pezizomycotina</taxon>
        <taxon>Eurotiomycetes</taxon>
        <taxon>Chaetothyriomycetidae</taxon>
        <taxon>Chaetothyriales</taxon>
        <taxon>Trichomeriaceae</taxon>
        <taxon>Knufia</taxon>
    </lineage>
</organism>
<evidence type="ECO:0000313" key="3">
    <source>
        <dbReference type="Proteomes" id="UP001172681"/>
    </source>
</evidence>
<accession>A0AA38XUT4</accession>
<keyword evidence="3" id="KW-1185">Reference proteome</keyword>
<dbReference type="InterPro" id="IPR029063">
    <property type="entry name" value="SAM-dependent_MTases_sf"/>
</dbReference>
<feature type="compositionally biased region" description="Polar residues" evidence="1">
    <location>
        <begin position="200"/>
        <end position="225"/>
    </location>
</feature>
<feature type="region of interest" description="Disordered" evidence="1">
    <location>
        <begin position="175"/>
        <end position="231"/>
    </location>
</feature>
<name>A0AA38XUT4_9EURO</name>
<evidence type="ECO:0000256" key="1">
    <source>
        <dbReference type="SAM" id="MobiDB-lite"/>
    </source>
</evidence>
<evidence type="ECO:0000313" key="2">
    <source>
        <dbReference type="EMBL" id="KAJ9623384.1"/>
    </source>
</evidence>
<evidence type="ECO:0008006" key="4">
    <source>
        <dbReference type="Google" id="ProtNLM"/>
    </source>
</evidence>
<proteinExistence type="predicted"/>
<dbReference type="AlphaFoldDB" id="A0AA38XUT4"/>
<dbReference type="EMBL" id="JAPDRN010000100">
    <property type="protein sequence ID" value="KAJ9623384.1"/>
    <property type="molecule type" value="Genomic_DNA"/>
</dbReference>
<dbReference type="PANTHER" id="PTHR14614">
    <property type="entry name" value="HEPATOCELLULAR CARCINOMA-ASSOCIATED ANTIGEN"/>
    <property type="match status" value="1"/>
</dbReference>
<dbReference type="GO" id="GO:0008757">
    <property type="term" value="F:S-adenosylmethionine-dependent methyltransferase activity"/>
    <property type="evidence" value="ECO:0007669"/>
    <property type="project" value="UniProtKB-ARBA"/>
</dbReference>
<protein>
    <recommendedName>
        <fullName evidence="4">S-adenosylmethionine-dependent methyltransferase</fullName>
    </recommendedName>
</protein>
<reference evidence="2" key="1">
    <citation type="submission" date="2022-10" db="EMBL/GenBank/DDBJ databases">
        <title>Culturing micro-colonial fungi from biological soil crusts in the Mojave desert and describing Neophaeococcomyces mojavensis, and introducing the new genera and species Taxawa tesnikishii.</title>
        <authorList>
            <person name="Kurbessoian T."/>
            <person name="Stajich J.E."/>
        </authorList>
    </citation>
    <scope>NUCLEOTIDE SEQUENCE</scope>
    <source>
        <strain evidence="2">TK_35</strain>
    </source>
</reference>
<feature type="compositionally biased region" description="Acidic residues" evidence="1">
    <location>
        <begin position="351"/>
        <end position="372"/>
    </location>
</feature>
<feature type="region of interest" description="Disordered" evidence="1">
    <location>
        <begin position="338"/>
        <end position="376"/>
    </location>
</feature>
<feature type="compositionally biased region" description="Polar residues" evidence="1">
    <location>
        <begin position="175"/>
        <end position="192"/>
    </location>
</feature>
<feature type="compositionally biased region" description="Polar residues" evidence="1">
    <location>
        <begin position="341"/>
        <end position="350"/>
    </location>
</feature>
<sequence length="423" mass="46674">MYPSRVHAPISSTPSAEDFFSSALSNLFTDDPQTHHGVPGQSVYYDSPRFGRLSLRIPEHPDAEEGRRLFAYNLWNGGVVAADAIEVASANDDGGGGSHPQPQALDRATSREENDNWNPRYWSVKGKSTLELGAGAALPSIIAALSGAKSVTITDHPTSTALTMGAIEQNVHTNLRLPTSGVRPSTDTTNPQVPEDPAFRNTSTPQAPLENQDQTTQSDVSQRQTLPMKPKTESSVSVYGYTWGTTTFYLPNTYGIPVPDQPSSFQRIIIAECLWMHEQHVNICKTILDYLPRHDDGHDDPDPVGDSSSCALFVASFPNGREIVRRFFDIATGEEDIFSPAQAQSQNEVQANDDDVDDEHDEDDDDDDDDEEVRSVKGKLKAVEIFEVDMNGVRRAWAPRRPGEDKYMANRWCVCAVLVRRGK</sequence>
<dbReference type="Gene3D" id="3.40.50.150">
    <property type="entry name" value="Vaccinia Virus protein VP39"/>
    <property type="match status" value="1"/>
</dbReference>
<dbReference type="Proteomes" id="UP001172681">
    <property type="component" value="Unassembled WGS sequence"/>
</dbReference>
<dbReference type="GO" id="GO:0005737">
    <property type="term" value="C:cytoplasm"/>
    <property type="evidence" value="ECO:0007669"/>
    <property type="project" value="TreeGrafter"/>
</dbReference>
<comment type="caution">
    <text evidence="2">The sequence shown here is derived from an EMBL/GenBank/DDBJ whole genome shotgun (WGS) entry which is preliminary data.</text>
</comment>
<dbReference type="PANTHER" id="PTHR14614:SF104">
    <property type="entry name" value="N-METHYLTRANSFERASE, PUTATIVE (AFU_ORTHOLOGUE AFUA_1G17750)-RELATED"/>
    <property type="match status" value="1"/>
</dbReference>
<dbReference type="InterPro" id="IPR019410">
    <property type="entry name" value="Methyltransf_16"/>
</dbReference>
<feature type="region of interest" description="Disordered" evidence="1">
    <location>
        <begin position="90"/>
        <end position="120"/>
    </location>
</feature>
<gene>
    <name evidence="2" type="ORF">H2204_011200</name>
</gene>